<evidence type="ECO:0000256" key="3">
    <source>
        <dbReference type="ARBA" id="ARBA00022691"/>
    </source>
</evidence>
<evidence type="ECO:0000256" key="5">
    <source>
        <dbReference type="HAMAP-Rule" id="MF_02126"/>
    </source>
</evidence>
<evidence type="ECO:0000313" key="9">
    <source>
        <dbReference type="Proteomes" id="UP000077857"/>
    </source>
</evidence>
<dbReference type="InterPro" id="IPR002052">
    <property type="entry name" value="DNA_methylase_N6_adenine_CS"/>
</dbReference>
<evidence type="ECO:0000259" key="6">
    <source>
        <dbReference type="Pfam" id="PF05175"/>
    </source>
</evidence>
<feature type="domain" description="Release factor glutamine methyltransferase N-terminal" evidence="7">
    <location>
        <begin position="14"/>
        <end position="83"/>
    </location>
</feature>
<dbReference type="EMBL" id="LUUJ01000007">
    <property type="protein sequence ID" value="OAI20932.1"/>
    <property type="molecule type" value="Genomic_DNA"/>
</dbReference>
<evidence type="ECO:0000256" key="1">
    <source>
        <dbReference type="ARBA" id="ARBA00022603"/>
    </source>
</evidence>
<dbReference type="RefSeq" id="WP_064038989.1">
    <property type="nucleotide sequence ID" value="NZ_LUUJ01000007.1"/>
</dbReference>
<dbReference type="AlphaFoldDB" id="A0A177NSU5"/>
<feature type="binding site" evidence="5">
    <location>
        <begin position="128"/>
        <end position="132"/>
    </location>
    <ligand>
        <name>S-adenosyl-L-methionine</name>
        <dbReference type="ChEBI" id="CHEBI:59789"/>
    </ligand>
</feature>
<dbReference type="InterPro" id="IPR004556">
    <property type="entry name" value="HemK-like"/>
</dbReference>
<dbReference type="SUPFAM" id="SSF53335">
    <property type="entry name" value="S-adenosyl-L-methionine-dependent methyltransferases"/>
    <property type="match status" value="1"/>
</dbReference>
<organism evidence="8 9">
    <name type="scientific">Methylomonas koyamae</name>
    <dbReference type="NCBI Taxonomy" id="702114"/>
    <lineage>
        <taxon>Bacteria</taxon>
        <taxon>Pseudomonadati</taxon>
        <taxon>Pseudomonadota</taxon>
        <taxon>Gammaproteobacteria</taxon>
        <taxon>Methylococcales</taxon>
        <taxon>Methylococcaceae</taxon>
        <taxon>Methylomonas</taxon>
    </lineage>
</organism>
<dbReference type="PANTHER" id="PTHR18895:SF74">
    <property type="entry name" value="MTRF1L RELEASE FACTOR GLUTAMINE METHYLTRANSFERASE"/>
    <property type="match status" value="1"/>
</dbReference>
<evidence type="ECO:0000313" key="8">
    <source>
        <dbReference type="EMBL" id="OAI20932.1"/>
    </source>
</evidence>
<gene>
    <name evidence="5" type="primary">prmC</name>
    <name evidence="8" type="ORF">A1507_22430</name>
</gene>
<dbReference type="Gene3D" id="1.10.8.10">
    <property type="entry name" value="DNA helicase RuvA subunit, C-terminal domain"/>
    <property type="match status" value="1"/>
</dbReference>
<evidence type="ECO:0000259" key="7">
    <source>
        <dbReference type="Pfam" id="PF17827"/>
    </source>
</evidence>
<dbReference type="EC" id="2.1.1.297" evidence="5"/>
<dbReference type="PROSITE" id="PS00092">
    <property type="entry name" value="N6_MTASE"/>
    <property type="match status" value="1"/>
</dbReference>
<dbReference type="InterPro" id="IPR019874">
    <property type="entry name" value="RF_methyltr_PrmC"/>
</dbReference>
<dbReference type="HAMAP" id="MF_02126">
    <property type="entry name" value="RF_methyltr_PrmC"/>
    <property type="match status" value="1"/>
</dbReference>
<comment type="caution">
    <text evidence="8">The sequence shown here is derived from an EMBL/GenBank/DDBJ whole genome shotgun (WGS) entry which is preliminary data.</text>
</comment>
<dbReference type="GO" id="GO:0003676">
    <property type="term" value="F:nucleic acid binding"/>
    <property type="evidence" value="ECO:0007669"/>
    <property type="project" value="InterPro"/>
</dbReference>
<protein>
    <recommendedName>
        <fullName evidence="5">Release factor glutamine methyltransferase</fullName>
        <shortName evidence="5">RF MTase</shortName>
        <ecNumber evidence="5">2.1.1.297</ecNumber>
    </recommendedName>
    <alternativeName>
        <fullName evidence="5">N5-glutamine methyltransferase PrmC</fullName>
    </alternativeName>
    <alternativeName>
        <fullName evidence="5">Protein-(glutamine-N5) MTase PrmC</fullName>
    </alternativeName>
    <alternativeName>
        <fullName evidence="5">Protein-glutamine N-methyltransferase PrmC</fullName>
    </alternativeName>
</protein>
<dbReference type="InterPro" id="IPR007848">
    <property type="entry name" value="Small_mtfrase_dom"/>
</dbReference>
<proteinExistence type="inferred from homology"/>
<dbReference type="Gene3D" id="3.40.50.150">
    <property type="entry name" value="Vaccinia Virus protein VP39"/>
    <property type="match status" value="1"/>
</dbReference>
<feature type="binding site" evidence="5">
    <location>
        <begin position="194"/>
        <end position="197"/>
    </location>
    <ligand>
        <name>substrate</name>
    </ligand>
</feature>
<comment type="similarity">
    <text evidence="5">Belongs to the protein N5-glutamine methyltransferase family. PrmC subfamily.</text>
</comment>
<comment type="function">
    <text evidence="5">Methylates the class 1 translation termination release factors RF1/PrfA and RF2/PrfB on the glutamine residue of the universally conserved GGQ motif.</text>
</comment>
<reference evidence="8 9" key="1">
    <citation type="submission" date="2016-03" db="EMBL/GenBank/DDBJ databases">
        <authorList>
            <person name="Ploux O."/>
        </authorList>
    </citation>
    <scope>NUCLEOTIDE SEQUENCE [LARGE SCALE GENOMIC DNA]</scope>
    <source>
        <strain evidence="8 9">R-45378</strain>
    </source>
</reference>
<dbReference type="PANTHER" id="PTHR18895">
    <property type="entry name" value="HEMK METHYLTRANSFERASE"/>
    <property type="match status" value="1"/>
</dbReference>
<evidence type="ECO:0000256" key="2">
    <source>
        <dbReference type="ARBA" id="ARBA00022679"/>
    </source>
</evidence>
<keyword evidence="3 5" id="KW-0949">S-adenosyl-L-methionine</keyword>
<feature type="binding site" evidence="5">
    <location>
        <position position="194"/>
    </location>
    <ligand>
        <name>S-adenosyl-L-methionine</name>
        <dbReference type="ChEBI" id="CHEBI:59789"/>
    </ligand>
</feature>
<accession>A0A177NSU5</accession>
<dbReference type="CDD" id="cd02440">
    <property type="entry name" value="AdoMet_MTases"/>
    <property type="match status" value="1"/>
</dbReference>
<dbReference type="InterPro" id="IPR040758">
    <property type="entry name" value="PrmC_N"/>
</dbReference>
<dbReference type="InterPro" id="IPR029063">
    <property type="entry name" value="SAM-dependent_MTases_sf"/>
</dbReference>
<name>A0A177NSU5_9GAMM</name>
<dbReference type="OrthoDB" id="9800643at2"/>
<keyword evidence="2 5" id="KW-0808">Transferase</keyword>
<feature type="domain" description="Methyltransferase small" evidence="6">
    <location>
        <begin position="111"/>
        <end position="203"/>
    </location>
</feature>
<feature type="binding site" evidence="5">
    <location>
        <position position="179"/>
    </location>
    <ligand>
        <name>S-adenosyl-L-methionine</name>
        <dbReference type="ChEBI" id="CHEBI:59789"/>
    </ligand>
</feature>
<dbReference type="NCBIfam" id="TIGR00536">
    <property type="entry name" value="hemK_fam"/>
    <property type="match status" value="1"/>
</dbReference>
<dbReference type="Pfam" id="PF17827">
    <property type="entry name" value="PrmC_N"/>
    <property type="match status" value="1"/>
</dbReference>
<dbReference type="GO" id="GO:0102559">
    <property type="term" value="F:peptide chain release factor N(5)-glutamine methyltransferase activity"/>
    <property type="evidence" value="ECO:0007669"/>
    <property type="project" value="UniProtKB-EC"/>
</dbReference>
<dbReference type="InterPro" id="IPR050320">
    <property type="entry name" value="N5-glutamine_MTase"/>
</dbReference>
<evidence type="ECO:0000256" key="4">
    <source>
        <dbReference type="ARBA" id="ARBA00048391"/>
    </source>
</evidence>
<comment type="catalytic activity">
    <reaction evidence="4 5">
        <text>L-glutaminyl-[peptide chain release factor] + S-adenosyl-L-methionine = N(5)-methyl-L-glutaminyl-[peptide chain release factor] + S-adenosyl-L-homocysteine + H(+)</text>
        <dbReference type="Rhea" id="RHEA:42896"/>
        <dbReference type="Rhea" id="RHEA-COMP:10271"/>
        <dbReference type="Rhea" id="RHEA-COMP:10272"/>
        <dbReference type="ChEBI" id="CHEBI:15378"/>
        <dbReference type="ChEBI" id="CHEBI:30011"/>
        <dbReference type="ChEBI" id="CHEBI:57856"/>
        <dbReference type="ChEBI" id="CHEBI:59789"/>
        <dbReference type="ChEBI" id="CHEBI:61891"/>
        <dbReference type="EC" id="2.1.1.297"/>
    </reaction>
</comment>
<dbReference type="NCBIfam" id="TIGR03534">
    <property type="entry name" value="RF_mod_PrmC"/>
    <property type="match status" value="1"/>
</dbReference>
<sequence>MSDADRGRPASIADLLASAARTLAESSETAWLDAEVLLCHCLDKPRSYLRAWPEHRPDAEPVAEFRSLLERRRQGVPVAYLTGCREFWSRDFLVNADVLIPRPDTELLIELCLSLLPADSPGKIIDLGTGSGILAITLAAERPLARVTGTDVSPAALAIAKRNAAQFQVNNVEFVASNWFAEITESGFDLVVSNPPYIADNDPHLQQGDVRFEPAGALVSAENGLKDIRLIAEQARAHLKPRGHLLLEHGYNQQAGVQTILAALGYRQIATHNDLANNPRVTTGVWNS</sequence>
<dbReference type="Pfam" id="PF05175">
    <property type="entry name" value="MTS"/>
    <property type="match status" value="1"/>
</dbReference>
<keyword evidence="1 5" id="KW-0489">Methyltransferase</keyword>
<dbReference type="GO" id="GO:0032259">
    <property type="term" value="P:methylation"/>
    <property type="evidence" value="ECO:0007669"/>
    <property type="project" value="UniProtKB-KW"/>
</dbReference>
<dbReference type="Proteomes" id="UP000077857">
    <property type="component" value="Unassembled WGS sequence"/>
</dbReference>
<feature type="binding site" evidence="5">
    <location>
        <position position="151"/>
    </location>
    <ligand>
        <name>S-adenosyl-L-methionine</name>
        <dbReference type="ChEBI" id="CHEBI:59789"/>
    </ligand>
</feature>
<dbReference type="FunFam" id="3.40.50.150:FF:000053">
    <property type="entry name" value="Release factor glutamine methyltransferase"/>
    <property type="match status" value="1"/>
</dbReference>